<accession>A0ABT1MHM7</accession>
<evidence type="ECO:0000259" key="5">
    <source>
        <dbReference type="PROSITE" id="PS51352"/>
    </source>
</evidence>
<evidence type="ECO:0000256" key="3">
    <source>
        <dbReference type="ARBA" id="ARBA00023157"/>
    </source>
</evidence>
<dbReference type="Proteomes" id="UP001205603">
    <property type="component" value="Unassembled WGS sequence"/>
</dbReference>
<dbReference type="PROSITE" id="PS51257">
    <property type="entry name" value="PROKAR_LIPOPROTEIN"/>
    <property type="match status" value="1"/>
</dbReference>
<gene>
    <name evidence="6" type="ORF">NMU02_08520</name>
</gene>
<dbReference type="CDD" id="cd02966">
    <property type="entry name" value="TlpA_like_family"/>
    <property type="match status" value="1"/>
</dbReference>
<keyword evidence="4" id="KW-0676">Redox-active center</keyword>
<dbReference type="InterPro" id="IPR013766">
    <property type="entry name" value="Thioredoxin_domain"/>
</dbReference>
<evidence type="ECO:0000256" key="2">
    <source>
        <dbReference type="ARBA" id="ARBA00022748"/>
    </source>
</evidence>
<dbReference type="PANTHER" id="PTHR42852">
    <property type="entry name" value="THIOL:DISULFIDE INTERCHANGE PROTEIN DSBE"/>
    <property type="match status" value="1"/>
</dbReference>
<dbReference type="InterPro" id="IPR017937">
    <property type="entry name" value="Thioredoxin_CS"/>
</dbReference>
<dbReference type="InterPro" id="IPR036249">
    <property type="entry name" value="Thioredoxin-like_sf"/>
</dbReference>
<dbReference type="Gene3D" id="3.40.30.10">
    <property type="entry name" value="Glutaredoxin"/>
    <property type="match status" value="1"/>
</dbReference>
<dbReference type="PROSITE" id="PS51352">
    <property type="entry name" value="THIOREDOXIN_2"/>
    <property type="match status" value="1"/>
</dbReference>
<evidence type="ECO:0000313" key="7">
    <source>
        <dbReference type="Proteomes" id="UP001205603"/>
    </source>
</evidence>
<organism evidence="6 7">
    <name type="scientific">Coprobacter tertius</name>
    <dbReference type="NCBI Taxonomy" id="2944915"/>
    <lineage>
        <taxon>Bacteria</taxon>
        <taxon>Pseudomonadati</taxon>
        <taxon>Bacteroidota</taxon>
        <taxon>Bacteroidia</taxon>
        <taxon>Bacteroidales</taxon>
        <taxon>Barnesiellaceae</taxon>
        <taxon>Coprobacter</taxon>
    </lineage>
</organism>
<dbReference type="Pfam" id="PF14289">
    <property type="entry name" value="DUF4369"/>
    <property type="match status" value="1"/>
</dbReference>
<evidence type="ECO:0000256" key="1">
    <source>
        <dbReference type="ARBA" id="ARBA00004196"/>
    </source>
</evidence>
<dbReference type="PANTHER" id="PTHR42852:SF6">
    <property type="entry name" value="THIOL:DISULFIDE INTERCHANGE PROTEIN DSBE"/>
    <property type="match status" value="1"/>
</dbReference>
<comment type="caution">
    <text evidence="6">The sequence shown here is derived from an EMBL/GenBank/DDBJ whole genome shotgun (WGS) entry which is preliminary data.</text>
</comment>
<keyword evidence="3" id="KW-1015">Disulfide bond</keyword>
<keyword evidence="7" id="KW-1185">Reference proteome</keyword>
<reference evidence="6 7" key="1">
    <citation type="submission" date="2022-07" db="EMBL/GenBank/DDBJ databases">
        <title>Fecal culturing of patients with breast cancer.</title>
        <authorList>
            <person name="Teng N.M.Y."/>
            <person name="Kiu R."/>
            <person name="Evans R."/>
            <person name="Baker D.J."/>
            <person name="Zenner C."/>
            <person name="Robinson S.D."/>
            <person name="Hall L.J."/>
        </authorList>
    </citation>
    <scope>NUCLEOTIDE SEQUENCE [LARGE SCALE GENOMIC DNA]</scope>
    <source>
        <strain evidence="6 7">LH1063</strain>
    </source>
</reference>
<dbReference type="EMBL" id="JANDHW010000007">
    <property type="protein sequence ID" value="MCP9612132.1"/>
    <property type="molecule type" value="Genomic_DNA"/>
</dbReference>
<evidence type="ECO:0000313" key="6">
    <source>
        <dbReference type="EMBL" id="MCP9612132.1"/>
    </source>
</evidence>
<dbReference type="InterPro" id="IPR025380">
    <property type="entry name" value="DUF4369"/>
</dbReference>
<keyword evidence="2" id="KW-0201">Cytochrome c-type biogenesis</keyword>
<feature type="domain" description="Thioredoxin" evidence="5">
    <location>
        <begin position="227"/>
        <end position="368"/>
    </location>
</feature>
<dbReference type="SUPFAM" id="SSF52833">
    <property type="entry name" value="Thioredoxin-like"/>
    <property type="match status" value="1"/>
</dbReference>
<sequence length="368" mass="41999">MYNKIVMFFTTVFTLYSCTESYVIQGTVDKAANGDWAYLQKQAGNTFVGVDSVQIKNGSFIFKGRQDSATMAVISVIGKEARSYSPLLFVLENGELEAEIDTLSVISGSILNDIFQRYMTKRLQIENTLQVLSRDYLTSYISGVLNDSLVTVMKKAFSDTENQLKILTKKYIISNTGNISGVFVFIQNSFLFDPQEQREIISTSEPYFRKNHEIKSFEALLERTKNVEPGMPYIDIVMQNPSGHQVTLSDYIGNGKYVLIDFWASWCGPCRKQMPELKAIYNRFKSDKFELIGVSFDNNRQEWLRYIHDNHLTWPQMSDLKGWDSEVIMLYAIQGIPHTVLIDPSGKIVANNLKGNELVQKLVELLEK</sequence>
<dbReference type="RefSeq" id="WP_255027387.1">
    <property type="nucleotide sequence ID" value="NZ_JANDHW010000007.1"/>
</dbReference>
<protein>
    <submittedName>
        <fullName evidence="6">AhpC/TSA family protein</fullName>
    </submittedName>
</protein>
<proteinExistence type="predicted"/>
<comment type="subcellular location">
    <subcellularLocation>
        <location evidence="1">Cell envelope</location>
    </subcellularLocation>
</comment>
<name>A0ABT1MHM7_9BACT</name>
<dbReference type="InterPro" id="IPR000866">
    <property type="entry name" value="AhpC/TSA"/>
</dbReference>
<dbReference type="InterPro" id="IPR050553">
    <property type="entry name" value="Thioredoxin_ResA/DsbE_sf"/>
</dbReference>
<dbReference type="PROSITE" id="PS00194">
    <property type="entry name" value="THIOREDOXIN_1"/>
    <property type="match status" value="1"/>
</dbReference>
<evidence type="ECO:0000256" key="4">
    <source>
        <dbReference type="ARBA" id="ARBA00023284"/>
    </source>
</evidence>
<dbReference type="Pfam" id="PF00578">
    <property type="entry name" value="AhpC-TSA"/>
    <property type="match status" value="1"/>
</dbReference>